<evidence type="ECO:0000259" key="1">
    <source>
        <dbReference type="Pfam" id="PF08346"/>
    </source>
</evidence>
<accession>A0A448V640</accession>
<gene>
    <name evidence="2" type="ORF">NCTC12905_00881</name>
</gene>
<dbReference type="Proteomes" id="UP000274201">
    <property type="component" value="Chromosome"/>
</dbReference>
<dbReference type="Pfam" id="PF08346">
    <property type="entry name" value="AntA"/>
    <property type="match status" value="1"/>
</dbReference>
<evidence type="ECO:0000313" key="2">
    <source>
        <dbReference type="EMBL" id="VEJ45232.1"/>
    </source>
</evidence>
<proteinExistence type="predicted"/>
<dbReference type="InterPro" id="IPR013557">
    <property type="entry name" value="AntA/B_antirep"/>
</dbReference>
<name>A0A448V640_BARVI</name>
<feature type="domain" description="AntA/AntB antirepressor" evidence="1">
    <location>
        <begin position="20"/>
        <end position="87"/>
    </location>
</feature>
<dbReference type="PANTHER" id="PTHR36180:SF1">
    <property type="entry name" value="ANTA_ANTB ANTIREPRESSOR DOMAIN-CONTAINING PROTEIN"/>
    <property type="match status" value="1"/>
</dbReference>
<dbReference type="RefSeq" id="WP_126603140.1">
    <property type="nucleotide sequence ID" value="NZ_LR134529.1"/>
</dbReference>
<reference evidence="2 3" key="1">
    <citation type="submission" date="2018-12" db="EMBL/GenBank/DDBJ databases">
        <authorList>
            <consortium name="Pathogen Informatics"/>
        </authorList>
    </citation>
    <scope>NUCLEOTIDE SEQUENCE [LARGE SCALE GENOMIC DNA]</scope>
    <source>
        <strain evidence="2 3">NCTC12905</strain>
    </source>
</reference>
<sequence length="144" mass="17285">MKSLIPTQYYTIKHHKVETVSARDLHTFLEIKSEFSYWIKHRIKRYKFRENIDFVSFPKKIGDYNVGRKSIEYYLTLDMAKHIAICEASPKGKQVRQYFLECEKKTKPQIDYSNPETLEEFLKHLRKQIKHNENARTIHGVKHA</sequence>
<dbReference type="OrthoDB" id="7923085at2"/>
<dbReference type="PANTHER" id="PTHR36180">
    <property type="entry name" value="DNA-BINDING PROTEIN-RELATED-RELATED"/>
    <property type="match status" value="1"/>
</dbReference>
<dbReference type="EMBL" id="LR134529">
    <property type="protein sequence ID" value="VEJ45232.1"/>
    <property type="molecule type" value="Genomic_DNA"/>
</dbReference>
<protein>
    <submittedName>
        <fullName evidence="2">Phage anti-repressor protein</fullName>
    </submittedName>
</protein>
<dbReference type="AlphaFoldDB" id="A0A448V640"/>
<organism evidence="2 3">
    <name type="scientific">Bartonella vinsonii</name>
    <name type="common">Rochalimaea vinsonii</name>
    <dbReference type="NCBI Taxonomy" id="33047"/>
    <lineage>
        <taxon>Bacteria</taxon>
        <taxon>Pseudomonadati</taxon>
        <taxon>Pseudomonadota</taxon>
        <taxon>Alphaproteobacteria</taxon>
        <taxon>Hyphomicrobiales</taxon>
        <taxon>Bartonellaceae</taxon>
        <taxon>Bartonella</taxon>
    </lineage>
</organism>
<evidence type="ECO:0000313" key="3">
    <source>
        <dbReference type="Proteomes" id="UP000274201"/>
    </source>
</evidence>